<dbReference type="PANTHER" id="PTHR21479:SF22">
    <property type="entry name" value="PROTEIN CBG07241"/>
    <property type="match status" value="1"/>
</dbReference>
<dbReference type="Proteomes" id="UP000005239">
    <property type="component" value="Unassembled WGS sequence"/>
</dbReference>
<evidence type="ECO:0000313" key="2">
    <source>
        <dbReference type="Proteomes" id="UP000005239"/>
    </source>
</evidence>
<proteinExistence type="predicted"/>
<protein>
    <submittedName>
        <fullName evidence="1">Uncharacterized protein</fullName>
    </submittedName>
</protein>
<dbReference type="EnsemblMetazoa" id="PPA35772.1">
    <property type="protein sequence ID" value="PPA35772.1"/>
    <property type="gene ID" value="WBGene00274141"/>
</dbReference>
<dbReference type="PANTHER" id="PTHR21479">
    <property type="match status" value="1"/>
</dbReference>
<dbReference type="AlphaFoldDB" id="A0A2A6BL88"/>
<evidence type="ECO:0000313" key="1">
    <source>
        <dbReference type="EnsemblMetazoa" id="PPA35772.1"/>
    </source>
</evidence>
<organism evidence="1 2">
    <name type="scientific">Pristionchus pacificus</name>
    <name type="common">Parasitic nematode worm</name>
    <dbReference type="NCBI Taxonomy" id="54126"/>
    <lineage>
        <taxon>Eukaryota</taxon>
        <taxon>Metazoa</taxon>
        <taxon>Ecdysozoa</taxon>
        <taxon>Nematoda</taxon>
        <taxon>Chromadorea</taxon>
        <taxon>Rhabditida</taxon>
        <taxon>Rhabditina</taxon>
        <taxon>Diplogasteromorpha</taxon>
        <taxon>Diplogasteroidea</taxon>
        <taxon>Neodiplogasteridae</taxon>
        <taxon>Pristionchus</taxon>
    </lineage>
</organism>
<dbReference type="Gene3D" id="2.60.40.3330">
    <property type="match status" value="1"/>
</dbReference>
<accession>A0A2A6BL88</accession>
<dbReference type="InterPro" id="IPR038479">
    <property type="entry name" value="Transthyretin-like_sf"/>
</dbReference>
<reference evidence="2" key="1">
    <citation type="journal article" date="2008" name="Nat. Genet.">
        <title>The Pristionchus pacificus genome provides a unique perspective on nematode lifestyle and parasitism.</title>
        <authorList>
            <person name="Dieterich C."/>
            <person name="Clifton S.W."/>
            <person name="Schuster L.N."/>
            <person name="Chinwalla A."/>
            <person name="Delehaunty K."/>
            <person name="Dinkelacker I."/>
            <person name="Fulton L."/>
            <person name="Fulton R."/>
            <person name="Godfrey J."/>
            <person name="Minx P."/>
            <person name="Mitreva M."/>
            <person name="Roeseler W."/>
            <person name="Tian H."/>
            <person name="Witte H."/>
            <person name="Yang S.P."/>
            <person name="Wilson R.K."/>
            <person name="Sommer R.J."/>
        </authorList>
    </citation>
    <scope>NUCLEOTIDE SEQUENCE [LARGE SCALE GENOMIC DNA]</scope>
    <source>
        <strain evidence="2">PS312</strain>
    </source>
</reference>
<accession>A0A8R1UQ24</accession>
<reference evidence="1" key="2">
    <citation type="submission" date="2022-06" db="UniProtKB">
        <authorList>
            <consortium name="EnsemblMetazoa"/>
        </authorList>
    </citation>
    <scope>IDENTIFICATION</scope>
    <source>
        <strain evidence="1">PS312</strain>
    </source>
</reference>
<sequence>MKLVLLIFVLIANCLGWVTVKISVSGVVRCSKAFEYSVNMWDEDSSHHDLIGAIQHVKPSGPAEKAQQAGRFDIVGVASEQWPGDNEIEPRMTVEHTCGTEYACVCKAFPGTGVEFTTTVDFDLENLPSGLVYCDVCAYAKKRRERAGKHHGARLFGHYGGRG</sequence>
<name>A0A2A6BL88_PRIPA</name>
<keyword evidence="2" id="KW-1185">Reference proteome</keyword>
<gene>
    <name evidence="1" type="primary">WBGene00274141</name>
</gene>